<organism evidence="2 3">
    <name type="scientific">Floridaenema evergladense BLCC-F167</name>
    <dbReference type="NCBI Taxonomy" id="3153639"/>
    <lineage>
        <taxon>Bacteria</taxon>
        <taxon>Bacillati</taxon>
        <taxon>Cyanobacteriota</taxon>
        <taxon>Cyanophyceae</taxon>
        <taxon>Oscillatoriophycideae</taxon>
        <taxon>Aerosakkonematales</taxon>
        <taxon>Aerosakkonemataceae</taxon>
        <taxon>Floridanema</taxon>
        <taxon>Floridanema evergladense</taxon>
    </lineage>
</organism>
<evidence type="ECO:0000313" key="3">
    <source>
        <dbReference type="Proteomes" id="UP001576780"/>
    </source>
</evidence>
<keyword evidence="3" id="KW-1185">Reference proteome</keyword>
<dbReference type="RefSeq" id="WP_413277990.1">
    <property type="nucleotide sequence ID" value="NZ_JBHFNT010000116.1"/>
</dbReference>
<dbReference type="Proteomes" id="UP001576780">
    <property type="component" value="Unassembled WGS sequence"/>
</dbReference>
<evidence type="ECO:0000313" key="2">
    <source>
        <dbReference type="EMBL" id="MFB2835580.1"/>
    </source>
</evidence>
<evidence type="ECO:0000256" key="1">
    <source>
        <dbReference type="SAM" id="MobiDB-lite"/>
    </source>
</evidence>
<dbReference type="EMBL" id="JBHFNT010000116">
    <property type="protein sequence ID" value="MFB2835580.1"/>
    <property type="molecule type" value="Genomic_DNA"/>
</dbReference>
<name>A0ABV4WKH0_9CYAN</name>
<proteinExistence type="predicted"/>
<gene>
    <name evidence="2" type="ORF">ACE1CA_13695</name>
</gene>
<comment type="caution">
    <text evidence="2">The sequence shown here is derived from an EMBL/GenBank/DDBJ whole genome shotgun (WGS) entry which is preliminary data.</text>
</comment>
<accession>A0ABV4WKH0</accession>
<feature type="compositionally biased region" description="Polar residues" evidence="1">
    <location>
        <begin position="141"/>
        <end position="151"/>
    </location>
</feature>
<sequence length="531" mass="58210">MRCIRFLVLGLVSFVAAIFGALLVPGTWVNRVFSTLVCGIFSFNSMVCTANWGQSSQRVVAATPPAIENTIFDGFSDLLAQRDPNEFGDPQPSTPSPQQSNPQAPPFPQDPGPNFPVRPEFNNPNTNPINPSNSPPSQPNITGRGQGNLTGEWTFKTQDFKLNYDGSKLTCTPVPNAEMIQPTLLNQNGNKLEMQSASNPIVNITFVGEGTLSGNQVNLQSDFVTVTGTLSSDGNQITGKLDCQGVILPFTATRKGGNQNSCPSTASVPRTYNFSSSSDKKRIEGKSNLNEKMLLEIISPRLIAMDYTDCQGRRWLFKVEKSRNSSKLQTSLMTKKTNTYKNQVIAAIDPIHLVLCPACEMVSEVIKKLKATIDLFNNQTGEIPGAIDIYWQMFSRDFTGAVESASWKAIESLTDKLMLNPLKDFLEALSNAALGCGASLQGYCAGLDYQEPLPPPQPQPQLPQGTGTCAPNTFKLPEEEDKVREVCRIRLQQWVKPGPPPYISYCGVWNATFVLSCEDFMKNGSPERRSN</sequence>
<feature type="region of interest" description="Disordered" evidence="1">
    <location>
        <begin position="81"/>
        <end position="151"/>
    </location>
</feature>
<reference evidence="2 3" key="1">
    <citation type="submission" date="2024-09" db="EMBL/GenBank/DDBJ databases">
        <title>Floridaenema gen nov. (Aerosakkonemataceae, Aerosakkonematales ord. nov., Cyanobacteria) from benthic tropical and subtropical fresh waters, with the description of four new species.</title>
        <authorList>
            <person name="Moretto J.A."/>
            <person name="Berthold D.E."/>
            <person name="Lefler F.W."/>
            <person name="Huang I.-S."/>
            <person name="Laughinghouse H. IV."/>
        </authorList>
    </citation>
    <scope>NUCLEOTIDE SEQUENCE [LARGE SCALE GENOMIC DNA]</scope>
    <source>
        <strain evidence="2 3">BLCC-F167</strain>
    </source>
</reference>
<protein>
    <submittedName>
        <fullName evidence="2">Uncharacterized protein</fullName>
    </submittedName>
</protein>
<feature type="compositionally biased region" description="Pro residues" evidence="1">
    <location>
        <begin position="103"/>
        <end position="116"/>
    </location>
</feature>
<feature type="compositionally biased region" description="Low complexity" evidence="1">
    <location>
        <begin position="119"/>
        <end position="132"/>
    </location>
</feature>